<gene>
    <name evidence="2" type="ordered locus">Caur_1215</name>
</gene>
<dbReference type="AlphaFoldDB" id="A9WJZ3"/>
<proteinExistence type="predicted"/>
<dbReference type="CDD" id="cd08946">
    <property type="entry name" value="SDR_e"/>
    <property type="match status" value="1"/>
</dbReference>
<reference evidence="3" key="1">
    <citation type="journal article" date="2011" name="BMC Genomics">
        <title>Complete genome sequence of the filamentous anoxygenic phototrophic bacterium Chloroflexus aurantiacus.</title>
        <authorList>
            <person name="Tang K.H."/>
            <person name="Barry K."/>
            <person name="Chertkov O."/>
            <person name="Dalin E."/>
            <person name="Han C.S."/>
            <person name="Hauser L.J."/>
            <person name="Honchak B.M."/>
            <person name="Karbach L.E."/>
            <person name="Land M.L."/>
            <person name="Lapidus A."/>
            <person name="Larimer F.W."/>
            <person name="Mikhailova N."/>
            <person name="Pitluck S."/>
            <person name="Pierson B.K."/>
            <person name="Blankenship R.E."/>
        </authorList>
    </citation>
    <scope>NUCLEOTIDE SEQUENCE [LARGE SCALE GENOMIC DNA]</scope>
    <source>
        <strain evidence="3">ATCC 29366 / DSM 635 / J-10-fl</strain>
    </source>
</reference>
<name>A9WJZ3_CHLAA</name>
<dbReference type="Gene3D" id="3.40.50.720">
    <property type="entry name" value="NAD(P)-binding Rossmann-like Domain"/>
    <property type="match status" value="1"/>
</dbReference>
<keyword evidence="3" id="KW-1185">Reference proteome</keyword>
<evidence type="ECO:0000313" key="2">
    <source>
        <dbReference type="EMBL" id="ABY34444.1"/>
    </source>
</evidence>
<dbReference type="InterPro" id="IPR036291">
    <property type="entry name" value="NAD(P)-bd_dom_sf"/>
</dbReference>
<dbReference type="eggNOG" id="COG0451">
    <property type="taxonomic scope" value="Bacteria"/>
</dbReference>
<dbReference type="PANTHER" id="PTHR43245">
    <property type="entry name" value="BIFUNCTIONAL POLYMYXIN RESISTANCE PROTEIN ARNA"/>
    <property type="match status" value="1"/>
</dbReference>
<dbReference type="EMBL" id="CP000909">
    <property type="protein sequence ID" value="ABY34444.1"/>
    <property type="molecule type" value="Genomic_DNA"/>
</dbReference>
<dbReference type="RefSeq" id="WP_012257100.1">
    <property type="nucleotide sequence ID" value="NC_010175.1"/>
</dbReference>
<dbReference type="InParanoid" id="A9WJZ3"/>
<dbReference type="InterPro" id="IPR001509">
    <property type="entry name" value="Epimerase_deHydtase"/>
</dbReference>
<dbReference type="EnsemblBacteria" id="ABY34444">
    <property type="protein sequence ID" value="ABY34444"/>
    <property type="gene ID" value="Caur_1215"/>
</dbReference>
<evidence type="ECO:0000259" key="1">
    <source>
        <dbReference type="Pfam" id="PF01370"/>
    </source>
</evidence>
<protein>
    <submittedName>
        <fullName evidence="2">NAD-dependent epimerase/dehydratase</fullName>
    </submittedName>
</protein>
<sequence length="342" mass="37940">MKVLLTGSGGYIGIVTAPYLIERGHEVVGVDTGYYESGWLFHSGQRQPALIVQDIRRLTVSDLVGFDAVVHMAELSNDPLGQLNRELTFQINHQGSVKLAQAAKAAGVTRFVYMSSCSVYGIGEEGEIKTEESPVNPQTAYAECKVLVERDLAQLADDSFSPVFLRNATAFGPSPRQRFDVVLNNLAGLAWTTGKIAMVSDGTPWRPLVHILDIAHAVACALEAPREAIHNQVFNVGDSRYNYRVREIAEIVAEVFPGCELTFGRNDGDNRSYRVDFSKIATRLPGFACRYDAVAGARQLRAVFERIGMTREIFEAPPYTRLKMLRHLIATNQLDAELFWRS</sequence>
<dbReference type="PATRIC" id="fig|324602.8.peg.1395"/>
<feature type="domain" description="NAD-dependent epimerase/dehydratase" evidence="1">
    <location>
        <begin position="3"/>
        <end position="237"/>
    </location>
</feature>
<dbReference type="STRING" id="324602.Caur_1215"/>
<dbReference type="SUPFAM" id="SSF51735">
    <property type="entry name" value="NAD(P)-binding Rossmann-fold domains"/>
    <property type="match status" value="1"/>
</dbReference>
<dbReference type="HOGENOM" id="CLU_007383_1_0_0"/>
<dbReference type="Pfam" id="PF01370">
    <property type="entry name" value="Epimerase"/>
    <property type="match status" value="1"/>
</dbReference>
<evidence type="ECO:0000313" key="3">
    <source>
        <dbReference type="Proteomes" id="UP000002008"/>
    </source>
</evidence>
<accession>A9WJZ3</accession>
<dbReference type="InterPro" id="IPR050177">
    <property type="entry name" value="Lipid_A_modif_metabolic_enz"/>
</dbReference>
<dbReference type="PANTHER" id="PTHR43245:SF23">
    <property type="entry name" value="NAD(P)-BINDING DOMAIN-CONTAINING PROTEIN"/>
    <property type="match status" value="1"/>
</dbReference>
<dbReference type="Proteomes" id="UP000002008">
    <property type="component" value="Chromosome"/>
</dbReference>
<dbReference type="KEGG" id="cau:Caur_1215"/>
<organism evidence="2 3">
    <name type="scientific">Chloroflexus aurantiacus (strain ATCC 29366 / DSM 635 / J-10-fl)</name>
    <dbReference type="NCBI Taxonomy" id="324602"/>
    <lineage>
        <taxon>Bacteria</taxon>
        <taxon>Bacillati</taxon>
        <taxon>Chloroflexota</taxon>
        <taxon>Chloroflexia</taxon>
        <taxon>Chloroflexales</taxon>
        <taxon>Chloroflexineae</taxon>
        <taxon>Chloroflexaceae</taxon>
        <taxon>Chloroflexus</taxon>
    </lineage>
</organism>